<dbReference type="AlphaFoldDB" id="A0AA39H4D7"/>
<evidence type="ECO:0000313" key="13">
    <source>
        <dbReference type="EMBL" id="KAK0398985.1"/>
    </source>
</evidence>
<evidence type="ECO:0000256" key="1">
    <source>
        <dbReference type="ARBA" id="ARBA00004123"/>
    </source>
</evidence>
<keyword evidence="9" id="KW-0675">Receptor</keyword>
<dbReference type="GO" id="GO:0005634">
    <property type="term" value="C:nucleus"/>
    <property type="evidence" value="ECO:0007669"/>
    <property type="project" value="UniProtKB-SubCell"/>
</dbReference>
<evidence type="ECO:0000256" key="2">
    <source>
        <dbReference type="ARBA" id="ARBA00005993"/>
    </source>
</evidence>
<dbReference type="InterPro" id="IPR049636">
    <property type="entry name" value="HNF4-like_DBD"/>
</dbReference>
<name>A0AA39H4D7_9BILA</name>
<comment type="similarity">
    <text evidence="2">Belongs to the nuclear hormone receptor family.</text>
</comment>
<dbReference type="GO" id="GO:0008270">
    <property type="term" value="F:zinc ion binding"/>
    <property type="evidence" value="ECO:0007669"/>
    <property type="project" value="UniProtKB-KW"/>
</dbReference>
<accession>A0AA39H4D7</accession>
<dbReference type="FunFam" id="3.30.50.10:FF:000030">
    <property type="entry name" value="Nuclear Hormone Receptor family"/>
    <property type="match status" value="1"/>
</dbReference>
<dbReference type="PRINTS" id="PR00047">
    <property type="entry name" value="STROIDFINGER"/>
</dbReference>
<gene>
    <name evidence="13" type="ORF">QR680_002847</name>
</gene>
<evidence type="ECO:0000256" key="11">
    <source>
        <dbReference type="SAM" id="MobiDB-lite"/>
    </source>
</evidence>
<keyword evidence="3" id="KW-0479">Metal-binding</keyword>
<dbReference type="Pfam" id="PF00105">
    <property type="entry name" value="zf-C4"/>
    <property type="match status" value="1"/>
</dbReference>
<keyword evidence="14" id="KW-1185">Reference proteome</keyword>
<dbReference type="EMBL" id="JAUCMV010000005">
    <property type="protein sequence ID" value="KAK0398985.1"/>
    <property type="molecule type" value="Genomic_DNA"/>
</dbReference>
<evidence type="ECO:0000256" key="8">
    <source>
        <dbReference type="ARBA" id="ARBA00023163"/>
    </source>
</evidence>
<dbReference type="InterPro" id="IPR001628">
    <property type="entry name" value="Znf_hrmn_rcpt"/>
</dbReference>
<evidence type="ECO:0000256" key="7">
    <source>
        <dbReference type="ARBA" id="ARBA00023125"/>
    </source>
</evidence>
<keyword evidence="8" id="KW-0804">Transcription</keyword>
<dbReference type="GO" id="GO:0003700">
    <property type="term" value="F:DNA-binding transcription factor activity"/>
    <property type="evidence" value="ECO:0007669"/>
    <property type="project" value="InterPro"/>
</dbReference>
<dbReference type="Gene3D" id="3.30.50.10">
    <property type="entry name" value="Erythroid Transcription Factor GATA-1, subunit A"/>
    <property type="match status" value="1"/>
</dbReference>
<comment type="caution">
    <text evidence="13">The sequence shown here is derived from an EMBL/GenBank/DDBJ whole genome shotgun (WGS) entry which is preliminary data.</text>
</comment>
<evidence type="ECO:0000256" key="6">
    <source>
        <dbReference type="ARBA" id="ARBA00023015"/>
    </source>
</evidence>
<organism evidence="13 14">
    <name type="scientific">Steinernema hermaphroditum</name>
    <dbReference type="NCBI Taxonomy" id="289476"/>
    <lineage>
        <taxon>Eukaryota</taxon>
        <taxon>Metazoa</taxon>
        <taxon>Ecdysozoa</taxon>
        <taxon>Nematoda</taxon>
        <taxon>Chromadorea</taxon>
        <taxon>Rhabditida</taxon>
        <taxon>Tylenchina</taxon>
        <taxon>Panagrolaimomorpha</taxon>
        <taxon>Strongyloidoidea</taxon>
        <taxon>Steinernematidae</taxon>
        <taxon>Steinernema</taxon>
    </lineage>
</organism>
<reference evidence="13" key="1">
    <citation type="submission" date="2023-06" db="EMBL/GenBank/DDBJ databases">
        <title>Genomic analysis of the entomopathogenic nematode Steinernema hermaphroditum.</title>
        <authorList>
            <person name="Schwarz E.M."/>
            <person name="Heppert J.K."/>
            <person name="Baniya A."/>
            <person name="Schwartz H.T."/>
            <person name="Tan C.-H."/>
            <person name="Antoshechkin I."/>
            <person name="Sternberg P.W."/>
            <person name="Goodrich-Blair H."/>
            <person name="Dillman A.R."/>
        </authorList>
    </citation>
    <scope>NUCLEOTIDE SEQUENCE</scope>
    <source>
        <strain evidence="13">PS9179</strain>
        <tissue evidence="13">Whole animal</tissue>
    </source>
</reference>
<dbReference type="SMART" id="SM00399">
    <property type="entry name" value="ZnF_C4"/>
    <property type="match status" value="1"/>
</dbReference>
<dbReference type="SUPFAM" id="SSF57716">
    <property type="entry name" value="Glucocorticoid receptor-like (DNA-binding domain)"/>
    <property type="match status" value="1"/>
</dbReference>
<dbReference type="Proteomes" id="UP001175271">
    <property type="component" value="Unassembled WGS sequence"/>
</dbReference>
<keyword evidence="10" id="KW-0539">Nucleus</keyword>
<dbReference type="CDD" id="cd06960">
    <property type="entry name" value="NR_DBD_HNF4A"/>
    <property type="match status" value="1"/>
</dbReference>
<dbReference type="PROSITE" id="PS51030">
    <property type="entry name" value="NUCLEAR_REC_DBD_2"/>
    <property type="match status" value="1"/>
</dbReference>
<evidence type="ECO:0000256" key="10">
    <source>
        <dbReference type="ARBA" id="ARBA00023242"/>
    </source>
</evidence>
<evidence type="ECO:0000256" key="3">
    <source>
        <dbReference type="ARBA" id="ARBA00022723"/>
    </source>
</evidence>
<evidence type="ECO:0000256" key="4">
    <source>
        <dbReference type="ARBA" id="ARBA00022771"/>
    </source>
</evidence>
<sequence length="216" mass="25181">MTPWTDNNSSSSYGSITAETCLVCGDTKVGRHYNAVSCNGCKGFFRRSIWEKRVYNCRDENNCEIVQTYRNRCRKCRLDKCLKVGMDPRAVQSEREKRSHKRKRTISAEMYSPTPSEASPPSPNDNKEPIDIGQFYMDAWRNPSLACEVRSIIWDRSSMALMNSEIDNVLTHMYVKNRQFFISTPFVKNLTECDQKRMRRRMANGMKSQNGCDYYR</sequence>
<feature type="domain" description="Nuclear receptor" evidence="12">
    <location>
        <begin position="18"/>
        <end position="93"/>
    </location>
</feature>
<evidence type="ECO:0000259" key="12">
    <source>
        <dbReference type="PROSITE" id="PS51030"/>
    </source>
</evidence>
<evidence type="ECO:0000313" key="14">
    <source>
        <dbReference type="Proteomes" id="UP001175271"/>
    </source>
</evidence>
<dbReference type="GO" id="GO:0000978">
    <property type="term" value="F:RNA polymerase II cis-regulatory region sequence-specific DNA binding"/>
    <property type="evidence" value="ECO:0007669"/>
    <property type="project" value="InterPro"/>
</dbReference>
<keyword evidence="5" id="KW-0862">Zinc</keyword>
<dbReference type="InterPro" id="IPR052499">
    <property type="entry name" value="C.elegans_NHRs"/>
</dbReference>
<dbReference type="PROSITE" id="PS00031">
    <property type="entry name" value="NUCLEAR_REC_DBD_1"/>
    <property type="match status" value="1"/>
</dbReference>
<keyword evidence="6" id="KW-0805">Transcription regulation</keyword>
<protein>
    <recommendedName>
        <fullName evidence="12">Nuclear receptor domain-containing protein</fullName>
    </recommendedName>
</protein>
<feature type="region of interest" description="Disordered" evidence="11">
    <location>
        <begin position="92"/>
        <end position="128"/>
    </location>
</feature>
<comment type="subcellular location">
    <subcellularLocation>
        <location evidence="1">Nucleus</location>
    </subcellularLocation>
</comment>
<keyword evidence="7" id="KW-0238">DNA-binding</keyword>
<evidence type="ECO:0000256" key="9">
    <source>
        <dbReference type="ARBA" id="ARBA00023170"/>
    </source>
</evidence>
<keyword evidence="4" id="KW-0863">Zinc-finger</keyword>
<dbReference type="InterPro" id="IPR013088">
    <property type="entry name" value="Znf_NHR/GATA"/>
</dbReference>
<dbReference type="PANTHER" id="PTHR47630">
    <property type="entry name" value="NUCLEAR HORMONE RECEPTOR FAMILY-RELATED-RELATED"/>
    <property type="match status" value="1"/>
</dbReference>
<evidence type="ECO:0000256" key="5">
    <source>
        <dbReference type="ARBA" id="ARBA00022833"/>
    </source>
</evidence>
<proteinExistence type="inferred from homology"/>